<proteinExistence type="predicted"/>
<sequence>MTPETDNASIKTLITKSLSRPFLLVAFTFKQINKQFREY</sequence>
<dbReference type="EMBL" id="QNRL01000001">
    <property type="protein sequence ID" value="RBP15060.1"/>
    <property type="molecule type" value="Genomic_DNA"/>
</dbReference>
<gene>
    <name evidence="1" type="ORF">DFQ50_101543</name>
</gene>
<reference evidence="1 2" key="1">
    <citation type="submission" date="2018-06" db="EMBL/GenBank/DDBJ databases">
        <title>Genomic Encyclopedia of Type Strains, Phase IV (KMG-IV): sequencing the most valuable type-strain genomes for metagenomic binning, comparative biology and taxonomic classification.</title>
        <authorList>
            <person name="Goeker M."/>
        </authorList>
    </citation>
    <scope>NUCLEOTIDE SEQUENCE [LARGE SCALE GENOMIC DNA]</scope>
    <source>
        <strain evidence="1 2">DSM 27453</strain>
    </source>
</reference>
<protein>
    <submittedName>
        <fullName evidence="1">Uncharacterized protein</fullName>
    </submittedName>
</protein>
<evidence type="ECO:0000313" key="1">
    <source>
        <dbReference type="EMBL" id="RBP15060.1"/>
    </source>
</evidence>
<comment type="caution">
    <text evidence="1">The sequence shown here is derived from an EMBL/GenBank/DDBJ whole genome shotgun (WGS) entry which is preliminary data.</text>
</comment>
<name>A0ABX9G3L0_9ENTR</name>
<evidence type="ECO:0000313" key="2">
    <source>
        <dbReference type="Proteomes" id="UP000253201"/>
    </source>
</evidence>
<organism evidence="1 2">
    <name type="scientific">Pseudocitrobacter faecalis</name>
    <dbReference type="NCBI Taxonomy" id="1398493"/>
    <lineage>
        <taxon>Bacteria</taxon>
        <taxon>Pseudomonadati</taxon>
        <taxon>Pseudomonadota</taxon>
        <taxon>Gammaproteobacteria</taxon>
        <taxon>Enterobacterales</taxon>
        <taxon>Enterobacteriaceae</taxon>
        <taxon>Pseudocitrobacter</taxon>
    </lineage>
</organism>
<accession>A0ABX9G3L0</accession>
<keyword evidence="2" id="KW-1185">Reference proteome</keyword>
<dbReference type="Proteomes" id="UP000253201">
    <property type="component" value="Unassembled WGS sequence"/>
</dbReference>